<dbReference type="EnsemblPlants" id="LPERR08G19070.1">
    <property type="protein sequence ID" value="LPERR08G19070.1"/>
    <property type="gene ID" value="LPERR08G19070"/>
</dbReference>
<dbReference type="Gene3D" id="3.40.50.300">
    <property type="entry name" value="P-loop containing nucleotide triphosphate hydrolases"/>
    <property type="match status" value="1"/>
</dbReference>
<protein>
    <recommendedName>
        <fullName evidence="11">NB-ARC domain-containing protein</fullName>
    </recommendedName>
</protein>
<feature type="domain" description="NB-ARC" evidence="7">
    <location>
        <begin position="151"/>
        <end position="272"/>
    </location>
</feature>
<organism evidence="9 10">
    <name type="scientific">Leersia perrieri</name>
    <dbReference type="NCBI Taxonomy" id="77586"/>
    <lineage>
        <taxon>Eukaryota</taxon>
        <taxon>Viridiplantae</taxon>
        <taxon>Streptophyta</taxon>
        <taxon>Embryophyta</taxon>
        <taxon>Tracheophyta</taxon>
        <taxon>Spermatophyta</taxon>
        <taxon>Magnoliopsida</taxon>
        <taxon>Liliopsida</taxon>
        <taxon>Poales</taxon>
        <taxon>Poaceae</taxon>
        <taxon>BOP clade</taxon>
        <taxon>Oryzoideae</taxon>
        <taxon>Oryzeae</taxon>
        <taxon>Oryzinae</taxon>
        <taxon>Leersia</taxon>
    </lineage>
</organism>
<dbReference type="eggNOG" id="KOG4658">
    <property type="taxonomic scope" value="Eukaryota"/>
</dbReference>
<feature type="domain" description="Disease resistance N-terminal" evidence="8">
    <location>
        <begin position="15"/>
        <end position="74"/>
    </location>
</feature>
<reference evidence="9" key="3">
    <citation type="submission" date="2015-04" db="UniProtKB">
        <authorList>
            <consortium name="EnsemblPlants"/>
        </authorList>
    </citation>
    <scope>IDENTIFICATION</scope>
</reference>
<dbReference type="PRINTS" id="PR00364">
    <property type="entry name" value="DISEASERSIST"/>
</dbReference>
<dbReference type="GO" id="GO:0005524">
    <property type="term" value="F:ATP binding"/>
    <property type="evidence" value="ECO:0007669"/>
    <property type="project" value="UniProtKB-KW"/>
</dbReference>
<evidence type="ECO:0000259" key="7">
    <source>
        <dbReference type="Pfam" id="PF00931"/>
    </source>
</evidence>
<evidence type="ECO:0000256" key="2">
    <source>
        <dbReference type="ARBA" id="ARBA00022614"/>
    </source>
</evidence>
<dbReference type="Pfam" id="PF00931">
    <property type="entry name" value="NB-ARC"/>
    <property type="match status" value="1"/>
</dbReference>
<evidence type="ECO:0000256" key="4">
    <source>
        <dbReference type="ARBA" id="ARBA00022741"/>
    </source>
</evidence>
<proteinExistence type="inferred from homology"/>
<dbReference type="InterPro" id="IPR002182">
    <property type="entry name" value="NB-ARC"/>
</dbReference>
<keyword evidence="5" id="KW-0611">Plant defense</keyword>
<keyword evidence="3" id="KW-0677">Repeat</keyword>
<dbReference type="SUPFAM" id="SSF52540">
    <property type="entry name" value="P-loop containing nucleoside triphosphate hydrolases"/>
    <property type="match status" value="1"/>
</dbReference>
<dbReference type="Pfam" id="PF18052">
    <property type="entry name" value="Rx_N"/>
    <property type="match status" value="1"/>
</dbReference>
<keyword evidence="4" id="KW-0547">Nucleotide-binding</keyword>
<evidence type="ECO:0000313" key="9">
    <source>
        <dbReference type="EnsemblPlants" id="LPERR08G19070.1"/>
    </source>
</evidence>
<dbReference type="GO" id="GO:0051707">
    <property type="term" value="P:response to other organism"/>
    <property type="evidence" value="ECO:0007669"/>
    <property type="project" value="UniProtKB-ARBA"/>
</dbReference>
<accession>A0A0D9XAE8</accession>
<dbReference type="HOGENOM" id="CLU_000837_8_8_1"/>
<dbReference type="InterPro" id="IPR041118">
    <property type="entry name" value="Rx_N"/>
</dbReference>
<dbReference type="InterPro" id="IPR032675">
    <property type="entry name" value="LRR_dom_sf"/>
</dbReference>
<dbReference type="Proteomes" id="UP000032180">
    <property type="component" value="Chromosome 8"/>
</dbReference>
<keyword evidence="6" id="KW-0067">ATP-binding</keyword>
<dbReference type="PANTHER" id="PTHR36766:SF64">
    <property type="entry name" value="OS12G0206100 PROTEIN"/>
    <property type="match status" value="1"/>
</dbReference>
<reference evidence="10" key="2">
    <citation type="submission" date="2013-12" db="EMBL/GenBank/DDBJ databases">
        <authorList>
            <person name="Yu Y."/>
            <person name="Lee S."/>
            <person name="de Baynast K."/>
            <person name="Wissotski M."/>
            <person name="Liu L."/>
            <person name="Talag J."/>
            <person name="Goicoechea J."/>
            <person name="Angelova A."/>
            <person name="Jetty R."/>
            <person name="Kudrna D."/>
            <person name="Golser W."/>
            <person name="Rivera L."/>
            <person name="Zhang J."/>
            <person name="Wing R."/>
        </authorList>
    </citation>
    <scope>NUCLEOTIDE SEQUENCE</scope>
</reference>
<dbReference type="Gene3D" id="3.80.10.10">
    <property type="entry name" value="Ribonuclease Inhibitor"/>
    <property type="match status" value="2"/>
</dbReference>
<dbReference type="GO" id="GO:0043531">
    <property type="term" value="F:ADP binding"/>
    <property type="evidence" value="ECO:0007669"/>
    <property type="project" value="InterPro"/>
</dbReference>
<dbReference type="AlphaFoldDB" id="A0A0D9XAE8"/>
<reference evidence="9 10" key="1">
    <citation type="submission" date="2012-08" db="EMBL/GenBank/DDBJ databases">
        <title>Oryza genome evolution.</title>
        <authorList>
            <person name="Wing R.A."/>
        </authorList>
    </citation>
    <scope>NUCLEOTIDE SEQUENCE</scope>
</reference>
<evidence type="ECO:0000256" key="6">
    <source>
        <dbReference type="ARBA" id="ARBA00022840"/>
    </source>
</evidence>
<name>A0A0D9XAE8_9ORYZ</name>
<dbReference type="InterPro" id="IPR027417">
    <property type="entry name" value="P-loop_NTPase"/>
</dbReference>
<dbReference type="Gramene" id="LPERR08G19070.1">
    <property type="protein sequence ID" value="LPERR08G19070.1"/>
    <property type="gene ID" value="LPERR08G19070"/>
</dbReference>
<dbReference type="SUPFAM" id="SSF52058">
    <property type="entry name" value="L domain-like"/>
    <property type="match status" value="2"/>
</dbReference>
<evidence type="ECO:0000256" key="5">
    <source>
        <dbReference type="ARBA" id="ARBA00022821"/>
    </source>
</evidence>
<dbReference type="STRING" id="77586.A0A0D9XAE8"/>
<evidence type="ECO:0000259" key="8">
    <source>
        <dbReference type="Pfam" id="PF18052"/>
    </source>
</evidence>
<dbReference type="Gene3D" id="1.20.5.4130">
    <property type="match status" value="1"/>
</dbReference>
<keyword evidence="2" id="KW-0433">Leucine-rich repeat</keyword>
<evidence type="ECO:0000256" key="3">
    <source>
        <dbReference type="ARBA" id="ARBA00022737"/>
    </source>
</evidence>
<keyword evidence="10" id="KW-1185">Reference proteome</keyword>
<dbReference type="GO" id="GO:0006952">
    <property type="term" value="P:defense response"/>
    <property type="evidence" value="ECO:0007669"/>
    <property type="project" value="UniProtKB-KW"/>
</dbReference>
<evidence type="ECO:0000313" key="10">
    <source>
        <dbReference type="Proteomes" id="UP000032180"/>
    </source>
</evidence>
<comment type="similarity">
    <text evidence="1">Belongs to the disease resistance NB-LRR family.</text>
</comment>
<sequence length="727" mass="82848">MCSSKVSPAFVVSTNDRRKLERHLLAVQCMLGDAEEKSKTNPAVKRWMKDLRAIAYEADDVLDDFHYEALRREAQISDSAIPKVPGYFTPHRPLLFLLTMSKKLNNVLKKINDLVEEMNKFGLVEGAEAAPMIHPHTHSGLHSLMEIVGRDDDKETVMNLLFEQQSNRKIAVLPIVGMGGLGKTTLAKMVYNDFSVQQHFKLPVWHCVSDNFNVNGIVRSIIELVTRVNCTLPDRIELLRSRLHEVVGRRRYLLVLDDVWNEELQKWEELSLQTLRLNECGNLQHLPEGMKFMSKLRHIYLIGCHSLKRMPPRIGQLKNLWTLTTFVVDTEDGYGLEELKDLQHLSGRLTTLASGIDMVVQGFNGSMEIFPNLKRMSLLHLPNLEKWTESEVTESIASVIFPELKELRIYNCPKLVNIPKAPILRELDINQCKIAANSLNHLTALSQLVYWGDWCVSTDVQFIPLSSWLSIETLDLGCLRNMVLPEEQQTIPPLESIRKLVIRYCNCFFSPNSSNWPFSFWDCFAFVEELTIVSCDDLVHWPVKEFRGLNSLRCVRFSYCNNLTGSSSEESFFLSGLEKLYVEFCNNLQEIPKLPASLEILVIKKCNSLVSLSLNLASLAKLQELQLFCCASLKNLPDSMDGFSALQDLCVQLCPGVETLPQSLLHRLPTLRKLITLGSHKLDRRCRRGGEYWEFVSKIPCLNGDFIEDRSNNGFAKIVMPCCSTLN</sequence>
<evidence type="ECO:0000256" key="1">
    <source>
        <dbReference type="ARBA" id="ARBA00008894"/>
    </source>
</evidence>
<dbReference type="PANTHER" id="PTHR36766">
    <property type="entry name" value="PLANT BROAD-SPECTRUM MILDEW RESISTANCE PROTEIN RPW8"/>
    <property type="match status" value="1"/>
</dbReference>
<evidence type="ECO:0008006" key="11">
    <source>
        <dbReference type="Google" id="ProtNLM"/>
    </source>
</evidence>